<dbReference type="InterPro" id="IPR029058">
    <property type="entry name" value="AB_hydrolase_fold"/>
</dbReference>
<dbReference type="OMA" id="EWSKGGF"/>
<keyword evidence="2" id="KW-0325">Glycoprotein</keyword>
<dbReference type="InterPro" id="IPR051093">
    <property type="entry name" value="Neuroligin/BSAL"/>
</dbReference>
<evidence type="ECO:0000313" key="4">
    <source>
        <dbReference type="EnsemblMetazoa" id="MESCA009534-PA"/>
    </source>
</evidence>
<evidence type="ECO:0000256" key="1">
    <source>
        <dbReference type="ARBA" id="ARBA00005964"/>
    </source>
</evidence>
<feature type="domain" description="Carboxylesterase type B" evidence="3">
    <location>
        <begin position="6"/>
        <end position="126"/>
    </location>
</feature>
<proteinExistence type="inferred from homology"/>
<dbReference type="AlphaFoldDB" id="T1H066"/>
<dbReference type="Gene3D" id="3.40.50.1820">
    <property type="entry name" value="alpha/beta hydrolase"/>
    <property type="match status" value="1"/>
</dbReference>
<keyword evidence="5" id="KW-1185">Reference proteome</keyword>
<dbReference type="Proteomes" id="UP000015102">
    <property type="component" value="Unassembled WGS sequence"/>
</dbReference>
<dbReference type="InterPro" id="IPR002018">
    <property type="entry name" value="CarbesteraseB"/>
</dbReference>
<dbReference type="STRING" id="36166.T1H066"/>
<evidence type="ECO:0000256" key="2">
    <source>
        <dbReference type="ARBA" id="ARBA00023180"/>
    </source>
</evidence>
<feature type="domain" description="Carboxylesterase type B" evidence="3">
    <location>
        <begin position="131"/>
        <end position="409"/>
    </location>
</feature>
<sequence>IPPAQGYAVIAWLHSGDFSYGSATDLDPFQLVFKQKVIVVTIAYRLNIFGFLTTQDGESPGNYGLMDQSAALYWIKSNIKLFGGNENEITLMGHASGAVSVALHMSSGEWSNGYFNKAIMMSGTHIADERPTSKLMECLRRIDAKILAENLPQIEWGPVVDEGLSNTSFAFIPDFPKNLMAKGLIKPVPLLIGFTNMEDVLDLIMGDMMDTSITTEVYDTMLSNIISGELSQFDSNETFCGNVHIVLDAVKYVYTPYPPVKDGSKLRNLFVNFHTDRKFIAPIFKFASYMSNMNNNTFVYRFDIKPVTQMANKDIADWVGVPHNFDLIFVWGIPYWTNRDMINQWESADKRIADVVMTLWANFVKFSDPTGPPVYIKWDRFTPDEQKILVIDRAFNMSDDMNYQAVSFWNDYYPKVVTHAINCCNGTYDAGDFITLDSRCFVISLGD</sequence>
<dbReference type="SUPFAM" id="SSF53474">
    <property type="entry name" value="alpha/beta-Hydrolases"/>
    <property type="match status" value="1"/>
</dbReference>
<organism evidence="4 5">
    <name type="scientific">Megaselia scalaris</name>
    <name type="common">Humpbacked fly</name>
    <name type="synonym">Phora scalaris</name>
    <dbReference type="NCBI Taxonomy" id="36166"/>
    <lineage>
        <taxon>Eukaryota</taxon>
        <taxon>Metazoa</taxon>
        <taxon>Ecdysozoa</taxon>
        <taxon>Arthropoda</taxon>
        <taxon>Hexapoda</taxon>
        <taxon>Insecta</taxon>
        <taxon>Pterygota</taxon>
        <taxon>Neoptera</taxon>
        <taxon>Endopterygota</taxon>
        <taxon>Diptera</taxon>
        <taxon>Brachycera</taxon>
        <taxon>Muscomorpha</taxon>
        <taxon>Platypezoidea</taxon>
        <taxon>Phoridae</taxon>
        <taxon>Megaseliini</taxon>
        <taxon>Megaselia</taxon>
    </lineage>
</organism>
<reference evidence="5" key="1">
    <citation type="submission" date="2013-02" db="EMBL/GenBank/DDBJ databases">
        <authorList>
            <person name="Hughes D."/>
        </authorList>
    </citation>
    <scope>NUCLEOTIDE SEQUENCE</scope>
    <source>
        <strain>Durham</strain>
        <strain evidence="5">NC isolate 2 -- Noor lab</strain>
    </source>
</reference>
<dbReference type="HOGENOM" id="CLU_006586_13_0_1"/>
<evidence type="ECO:0000313" key="5">
    <source>
        <dbReference type="Proteomes" id="UP000015102"/>
    </source>
</evidence>
<name>T1H066_MEGSC</name>
<dbReference type="EnsemblMetazoa" id="MESCA009534-RA">
    <property type="protein sequence ID" value="MESCA009534-PA"/>
    <property type="gene ID" value="MESCA009534"/>
</dbReference>
<comment type="similarity">
    <text evidence="1">Belongs to the type-B carboxylesterase/lipase family.</text>
</comment>
<dbReference type="PANTHER" id="PTHR43903">
    <property type="entry name" value="NEUROLIGIN"/>
    <property type="match status" value="1"/>
</dbReference>
<evidence type="ECO:0000259" key="3">
    <source>
        <dbReference type="Pfam" id="PF00135"/>
    </source>
</evidence>
<protein>
    <recommendedName>
        <fullName evidence="3">Carboxylesterase type B domain-containing protein</fullName>
    </recommendedName>
</protein>
<reference evidence="4" key="2">
    <citation type="submission" date="2015-06" db="UniProtKB">
        <authorList>
            <consortium name="EnsemblMetazoa"/>
        </authorList>
    </citation>
    <scope>IDENTIFICATION</scope>
</reference>
<dbReference type="Pfam" id="PF00135">
    <property type="entry name" value="COesterase"/>
    <property type="match status" value="2"/>
</dbReference>
<accession>T1H066</accession>
<dbReference type="EMBL" id="CAQQ02374315">
    <property type="status" value="NOT_ANNOTATED_CDS"/>
    <property type="molecule type" value="Genomic_DNA"/>
</dbReference>